<name>D1APV9_SEBTE</name>
<dbReference type="Gene3D" id="3.20.20.70">
    <property type="entry name" value="Aldolase class I"/>
    <property type="match status" value="1"/>
</dbReference>
<evidence type="ECO:0000256" key="8">
    <source>
        <dbReference type="ARBA" id="ARBA00023239"/>
    </source>
</evidence>
<dbReference type="GO" id="GO:0004640">
    <property type="term" value="F:phosphoribosylanthranilate isomerase activity"/>
    <property type="evidence" value="ECO:0007669"/>
    <property type="project" value="TreeGrafter"/>
</dbReference>
<evidence type="ECO:0000256" key="5">
    <source>
        <dbReference type="ARBA" id="ARBA00022793"/>
    </source>
</evidence>
<dbReference type="InterPro" id="IPR013785">
    <property type="entry name" value="Aldolase_TIM"/>
</dbReference>
<dbReference type="EMBL" id="CP001739">
    <property type="protein sequence ID" value="ACZ10143.1"/>
    <property type="molecule type" value="Genomic_DNA"/>
</dbReference>
<dbReference type="Proteomes" id="UP000000845">
    <property type="component" value="Chromosome"/>
</dbReference>
<dbReference type="UniPathway" id="UPA00035">
    <property type="reaction ID" value="UER00043"/>
</dbReference>
<dbReference type="EC" id="4.1.1.48" evidence="3"/>
<keyword evidence="8 10" id="KW-0456">Lyase</keyword>
<dbReference type="KEGG" id="str:Sterm_3303"/>
<feature type="domain" description="Indole-3-glycerol phosphate synthase" evidence="9">
    <location>
        <begin position="14"/>
        <end position="238"/>
    </location>
</feature>
<dbReference type="PANTHER" id="PTHR22854:SF2">
    <property type="entry name" value="INDOLE-3-GLYCEROL-PHOSPHATE SYNTHASE"/>
    <property type="match status" value="1"/>
</dbReference>
<comment type="catalytic activity">
    <reaction evidence="1">
        <text>1-(2-carboxyphenylamino)-1-deoxy-D-ribulose 5-phosphate + H(+) = (1S,2R)-1-C-(indol-3-yl)glycerol 3-phosphate + CO2 + H2O</text>
        <dbReference type="Rhea" id="RHEA:23476"/>
        <dbReference type="ChEBI" id="CHEBI:15377"/>
        <dbReference type="ChEBI" id="CHEBI:15378"/>
        <dbReference type="ChEBI" id="CHEBI:16526"/>
        <dbReference type="ChEBI" id="CHEBI:58613"/>
        <dbReference type="ChEBI" id="CHEBI:58866"/>
        <dbReference type="EC" id="4.1.1.48"/>
    </reaction>
</comment>
<dbReference type="InterPro" id="IPR011060">
    <property type="entry name" value="RibuloseP-bd_barrel"/>
</dbReference>
<dbReference type="PROSITE" id="PS00614">
    <property type="entry name" value="IGPS"/>
    <property type="match status" value="1"/>
</dbReference>
<keyword evidence="4" id="KW-0028">Amino-acid biosynthesis</keyword>
<evidence type="ECO:0000259" key="9">
    <source>
        <dbReference type="Pfam" id="PF00218"/>
    </source>
</evidence>
<evidence type="ECO:0000256" key="2">
    <source>
        <dbReference type="ARBA" id="ARBA00004696"/>
    </source>
</evidence>
<dbReference type="InterPro" id="IPR001468">
    <property type="entry name" value="Indole-3-GlycerolPSynthase_CS"/>
</dbReference>
<evidence type="ECO:0000256" key="1">
    <source>
        <dbReference type="ARBA" id="ARBA00001633"/>
    </source>
</evidence>
<evidence type="ECO:0000313" key="11">
    <source>
        <dbReference type="Proteomes" id="UP000000845"/>
    </source>
</evidence>
<dbReference type="InterPro" id="IPR045186">
    <property type="entry name" value="Indole-3-glycerol_P_synth"/>
</dbReference>
<reference evidence="11" key="1">
    <citation type="submission" date="2009-09" db="EMBL/GenBank/DDBJ databases">
        <title>The complete chromosome of Sebaldella termitidis ATCC 33386.</title>
        <authorList>
            <consortium name="US DOE Joint Genome Institute (JGI-PGF)"/>
            <person name="Lucas S."/>
            <person name="Copeland A."/>
            <person name="Lapidus A."/>
            <person name="Glavina del Rio T."/>
            <person name="Dalin E."/>
            <person name="Tice H."/>
            <person name="Bruce D."/>
            <person name="Goodwin L."/>
            <person name="Pitluck S."/>
            <person name="Kyrpides N."/>
            <person name="Mavromatis K."/>
            <person name="Ivanova N."/>
            <person name="Mikhailova N."/>
            <person name="Sims D."/>
            <person name="Meincke L."/>
            <person name="Brettin T."/>
            <person name="Detter J.C."/>
            <person name="Han C."/>
            <person name="Larimer F."/>
            <person name="Land M."/>
            <person name="Hauser L."/>
            <person name="Markowitz V."/>
            <person name="Cheng J.F."/>
            <person name="Hugenholtz P."/>
            <person name="Woyke T."/>
            <person name="Wu D."/>
            <person name="Eisen J.A."/>
        </authorList>
    </citation>
    <scope>NUCLEOTIDE SEQUENCE [LARGE SCALE GENOMIC DNA]</scope>
    <source>
        <strain evidence="11">ATCC 33386 / NCTC 11300</strain>
    </source>
</reference>
<dbReference type="GO" id="GO:0000162">
    <property type="term" value="P:L-tryptophan biosynthetic process"/>
    <property type="evidence" value="ECO:0007669"/>
    <property type="project" value="UniProtKB-UniPathway"/>
</dbReference>
<dbReference type="RefSeq" id="WP_012862725.1">
    <property type="nucleotide sequence ID" value="NC_013517.1"/>
</dbReference>
<evidence type="ECO:0000256" key="3">
    <source>
        <dbReference type="ARBA" id="ARBA00012362"/>
    </source>
</evidence>
<gene>
    <name evidence="10" type="ordered locus">Sterm_3303</name>
</gene>
<dbReference type="GO" id="GO:0004425">
    <property type="term" value="F:indole-3-glycerol-phosphate synthase activity"/>
    <property type="evidence" value="ECO:0007669"/>
    <property type="project" value="UniProtKB-EC"/>
</dbReference>
<dbReference type="HOGENOM" id="CLU_034247_2_0_0"/>
<evidence type="ECO:0000256" key="6">
    <source>
        <dbReference type="ARBA" id="ARBA00022822"/>
    </source>
</evidence>
<dbReference type="eggNOG" id="COG0134">
    <property type="taxonomic scope" value="Bacteria"/>
</dbReference>
<keyword evidence="5" id="KW-0210">Decarboxylase</keyword>
<keyword evidence="6" id="KW-0822">Tryptophan biosynthesis</keyword>
<dbReference type="PANTHER" id="PTHR22854">
    <property type="entry name" value="TRYPTOPHAN BIOSYNTHESIS PROTEIN"/>
    <property type="match status" value="1"/>
</dbReference>
<reference evidence="10 11" key="2">
    <citation type="journal article" date="2010" name="Stand. Genomic Sci.">
        <title>Complete genome sequence of Sebaldella termitidis type strain (NCTC 11300).</title>
        <authorList>
            <person name="Harmon-Smith M."/>
            <person name="Celia L."/>
            <person name="Chertkov O."/>
            <person name="Lapidus A."/>
            <person name="Copeland A."/>
            <person name="Glavina Del Rio T."/>
            <person name="Nolan M."/>
            <person name="Lucas S."/>
            <person name="Tice H."/>
            <person name="Cheng J.F."/>
            <person name="Han C."/>
            <person name="Detter J.C."/>
            <person name="Bruce D."/>
            <person name="Goodwin L."/>
            <person name="Pitluck S."/>
            <person name="Pati A."/>
            <person name="Liolios K."/>
            <person name="Ivanova N."/>
            <person name="Mavromatis K."/>
            <person name="Mikhailova N."/>
            <person name="Chen A."/>
            <person name="Palaniappan K."/>
            <person name="Land M."/>
            <person name="Hauser L."/>
            <person name="Chang Y.J."/>
            <person name="Jeffries C.D."/>
            <person name="Brettin T."/>
            <person name="Goker M."/>
            <person name="Beck B."/>
            <person name="Bristow J."/>
            <person name="Eisen J.A."/>
            <person name="Markowitz V."/>
            <person name="Hugenholtz P."/>
            <person name="Kyrpides N.C."/>
            <person name="Klenk H.P."/>
            <person name="Chen F."/>
        </authorList>
    </citation>
    <scope>NUCLEOTIDE SEQUENCE [LARGE SCALE GENOMIC DNA]</scope>
    <source>
        <strain evidence="11">ATCC 33386 / NCTC 11300</strain>
    </source>
</reference>
<proteinExistence type="predicted"/>
<protein>
    <recommendedName>
        <fullName evidence="3">indole-3-glycerol-phosphate synthase</fullName>
        <ecNumber evidence="3">4.1.1.48</ecNumber>
    </recommendedName>
</protein>
<sequence length="244" mass="27437">MSNILHKIKLEREKQLSEEKKILSKPSLIKALKKDGIQIIGEIKRASPSKGTIAKDTFDIEKQLDYYVKNNIAAFSILTENHFFKGQNEDLTFAGKLHPEIPVLRKDFIFDPFQVAQAKFIGASAVLLIVKMLSDIELINLHKLALDLELEVLVEIHNEEDLERALRIPEIKLLGINNRNLDTFETSLSVTENLFPKIPAGKDITIISESGVHTQEDLKFLESIGVDGVLIGESLMKTSLLNPK</sequence>
<accession>D1APV9</accession>
<dbReference type="InterPro" id="IPR013798">
    <property type="entry name" value="Indole-3-glycerol_P_synth_dom"/>
</dbReference>
<dbReference type="SUPFAM" id="SSF51366">
    <property type="entry name" value="Ribulose-phoshate binding barrel"/>
    <property type="match status" value="1"/>
</dbReference>
<comment type="pathway">
    <text evidence="2">Amino-acid biosynthesis; L-tryptophan biosynthesis; L-tryptophan from chorismate: step 4/5.</text>
</comment>
<organism evidence="10 11">
    <name type="scientific">Sebaldella termitidis (strain ATCC 33386 / NCTC 11300)</name>
    <dbReference type="NCBI Taxonomy" id="526218"/>
    <lineage>
        <taxon>Bacteria</taxon>
        <taxon>Fusobacteriati</taxon>
        <taxon>Fusobacteriota</taxon>
        <taxon>Fusobacteriia</taxon>
        <taxon>Fusobacteriales</taxon>
        <taxon>Leptotrichiaceae</taxon>
        <taxon>Sebaldella</taxon>
    </lineage>
</organism>
<evidence type="ECO:0000256" key="4">
    <source>
        <dbReference type="ARBA" id="ARBA00022605"/>
    </source>
</evidence>
<keyword evidence="11" id="KW-1185">Reference proteome</keyword>
<evidence type="ECO:0000313" key="10">
    <source>
        <dbReference type="EMBL" id="ACZ10143.1"/>
    </source>
</evidence>
<dbReference type="Pfam" id="PF00218">
    <property type="entry name" value="IGPS"/>
    <property type="match status" value="1"/>
</dbReference>
<keyword evidence="7" id="KW-0057">Aromatic amino acid biosynthesis</keyword>
<dbReference type="STRING" id="526218.Sterm_3303"/>
<dbReference type="CDD" id="cd00331">
    <property type="entry name" value="IGPS"/>
    <property type="match status" value="1"/>
</dbReference>
<dbReference type="AlphaFoldDB" id="D1APV9"/>
<evidence type="ECO:0000256" key="7">
    <source>
        <dbReference type="ARBA" id="ARBA00023141"/>
    </source>
</evidence>